<dbReference type="Proteomes" id="UP000008367">
    <property type="component" value="Unassembled WGS sequence"/>
</dbReference>
<name>A0A454CVT3_VIBHA</name>
<accession>A0A454CVT3</accession>
<evidence type="ECO:0000313" key="1">
    <source>
        <dbReference type="EMBL" id="EKM30523.1"/>
    </source>
</evidence>
<sequence>MLGQRAALQITFSIAKLNQARLTTVPEEDTVRKFK</sequence>
<proteinExistence type="predicted"/>
<dbReference type="AlphaFoldDB" id="A0A454CVT3"/>
<dbReference type="EMBL" id="AJSR01001621">
    <property type="protein sequence ID" value="EKM30523.1"/>
    <property type="molecule type" value="Genomic_DNA"/>
</dbReference>
<protein>
    <submittedName>
        <fullName evidence="1">Uncharacterized protein</fullName>
    </submittedName>
</protein>
<comment type="caution">
    <text evidence="1">The sequence shown here is derived from an EMBL/GenBank/DDBJ whole genome shotgun (WGS) entry which is preliminary data.</text>
</comment>
<evidence type="ECO:0000313" key="2">
    <source>
        <dbReference type="Proteomes" id="UP000008367"/>
    </source>
</evidence>
<gene>
    <name evidence="1" type="ORF">VCHENC02_3754</name>
</gene>
<organism evidence="1 2">
    <name type="scientific">Vibrio harveyi</name>
    <name type="common">Beneckea harveyi</name>
    <dbReference type="NCBI Taxonomy" id="669"/>
    <lineage>
        <taxon>Bacteria</taxon>
        <taxon>Pseudomonadati</taxon>
        <taxon>Pseudomonadota</taxon>
        <taxon>Gammaproteobacteria</taxon>
        <taxon>Vibrionales</taxon>
        <taxon>Vibrionaceae</taxon>
        <taxon>Vibrio</taxon>
    </lineage>
</organism>
<feature type="non-terminal residue" evidence="1">
    <location>
        <position position="35"/>
    </location>
</feature>
<reference evidence="1 2" key="1">
    <citation type="submission" date="2012-10" db="EMBL/GenBank/DDBJ databases">
        <title>Genome sequence of Vibrio Cholerae HENC-02.</title>
        <authorList>
            <person name="Eppinger M."/>
            <person name="Hasan N.A."/>
            <person name="Sengamalay N."/>
            <person name="Hine E."/>
            <person name="Su Q."/>
            <person name="Daugherty S.C."/>
            <person name="Young S."/>
            <person name="Sadzewicz L."/>
            <person name="Tallon L."/>
            <person name="Cebula T.A."/>
            <person name="Ravel J."/>
            <person name="Colwell R.R."/>
        </authorList>
    </citation>
    <scope>NUCLEOTIDE SEQUENCE [LARGE SCALE GENOMIC DNA]</scope>
    <source>
        <strain evidence="1 2">HENC-02</strain>
    </source>
</reference>